<sequence length="38" mass="4400">MVMDTQRSLVLVDTLRNVNRNCGIINSYAQVFEMLLLE</sequence>
<protein>
    <submittedName>
        <fullName evidence="1">Uncharacterized protein</fullName>
    </submittedName>
</protein>
<name>K9W702_9CYAN</name>
<proteinExistence type="predicted"/>
<dbReference type="STRING" id="1173027.Mic7113_0211"/>
<dbReference type="Proteomes" id="UP000010471">
    <property type="component" value="Chromosome"/>
</dbReference>
<dbReference type="KEGG" id="mic:Mic7113_0211"/>
<keyword evidence="2" id="KW-1185">Reference proteome</keyword>
<organism evidence="1 2">
    <name type="scientific">Allocoleopsis franciscana PCC 7113</name>
    <dbReference type="NCBI Taxonomy" id="1173027"/>
    <lineage>
        <taxon>Bacteria</taxon>
        <taxon>Bacillati</taxon>
        <taxon>Cyanobacteriota</taxon>
        <taxon>Cyanophyceae</taxon>
        <taxon>Coleofasciculales</taxon>
        <taxon>Coleofasciculaceae</taxon>
        <taxon>Allocoleopsis</taxon>
        <taxon>Allocoleopsis franciscana</taxon>
    </lineage>
</organism>
<accession>K9W702</accession>
<evidence type="ECO:0000313" key="1">
    <source>
        <dbReference type="EMBL" id="AFZ16145.1"/>
    </source>
</evidence>
<dbReference type="HOGENOM" id="CLU_3330229_0_0_3"/>
<evidence type="ECO:0000313" key="2">
    <source>
        <dbReference type="Proteomes" id="UP000010471"/>
    </source>
</evidence>
<dbReference type="EMBL" id="CP003630">
    <property type="protein sequence ID" value="AFZ16145.1"/>
    <property type="molecule type" value="Genomic_DNA"/>
</dbReference>
<reference evidence="1 2" key="1">
    <citation type="submission" date="2012-06" db="EMBL/GenBank/DDBJ databases">
        <title>Finished chromosome of genome of Microcoleus sp. PCC 7113.</title>
        <authorList>
            <consortium name="US DOE Joint Genome Institute"/>
            <person name="Gugger M."/>
            <person name="Coursin T."/>
            <person name="Rippka R."/>
            <person name="Tandeau De Marsac N."/>
            <person name="Huntemann M."/>
            <person name="Wei C.-L."/>
            <person name="Han J."/>
            <person name="Detter J.C."/>
            <person name="Han C."/>
            <person name="Tapia R."/>
            <person name="Chen A."/>
            <person name="Kyrpides N."/>
            <person name="Mavromatis K."/>
            <person name="Markowitz V."/>
            <person name="Szeto E."/>
            <person name="Ivanova N."/>
            <person name="Pagani I."/>
            <person name="Pati A."/>
            <person name="Goodwin L."/>
            <person name="Nordberg H.P."/>
            <person name="Cantor M.N."/>
            <person name="Hua S.X."/>
            <person name="Woyke T."/>
            <person name="Kerfeld C.A."/>
        </authorList>
    </citation>
    <scope>NUCLEOTIDE SEQUENCE [LARGE SCALE GENOMIC DNA]</scope>
    <source>
        <strain evidence="1 2">PCC 7113</strain>
    </source>
</reference>
<gene>
    <name evidence="1" type="ORF">Mic7113_0211</name>
</gene>
<dbReference type="AlphaFoldDB" id="K9W702"/>